<evidence type="ECO:0000259" key="5">
    <source>
        <dbReference type="PROSITE" id="PS50931"/>
    </source>
</evidence>
<sequence length="292" mass="32687">MGFDDLKKIQHLIYTQNLHTSAEALNISVSALSKQVKKIENKLGTPLFDRVGRNIIVNEQGKKFSVYARSLVHEYEQMCSEFSGTTQHLIRIAAPALLISAFSDRVASELDITTQSLKFLTAFEGDAIKMLASGQVDMAIVTHEAQSDWQMLNMQCFTLDTLISHLYVANNHPLANKNQAVSLVDIAQYPFICPTRSPFCGIERGLGSDGWPDHLLPRKIGVFTDDLQSQLQLMKTSDYMSYLPDVVGEGAQLVRLNLDESVHRHETKEKISLVYQPSVASGWLNQFITKIT</sequence>
<keyword evidence="3" id="KW-0238">DNA-binding</keyword>
<evidence type="ECO:0000256" key="1">
    <source>
        <dbReference type="ARBA" id="ARBA00009437"/>
    </source>
</evidence>
<dbReference type="SUPFAM" id="SSF46785">
    <property type="entry name" value="Winged helix' DNA-binding domain"/>
    <property type="match status" value="1"/>
</dbReference>
<dbReference type="InterPro" id="IPR005119">
    <property type="entry name" value="LysR_subst-bd"/>
</dbReference>
<reference evidence="6 7" key="1">
    <citation type="submission" date="2023-03" db="EMBL/GenBank/DDBJ databases">
        <title>Thalassotalea loyana LMG 22536T draft genome sequence.</title>
        <authorList>
            <person name="Sawabe T."/>
        </authorList>
    </citation>
    <scope>NUCLEOTIDE SEQUENCE [LARGE SCALE GENOMIC DNA]</scope>
    <source>
        <strain evidence="6 7">LMG 22536</strain>
    </source>
</reference>
<dbReference type="PANTHER" id="PTHR30126">
    <property type="entry name" value="HTH-TYPE TRANSCRIPTIONAL REGULATOR"/>
    <property type="match status" value="1"/>
</dbReference>
<dbReference type="InterPro" id="IPR036388">
    <property type="entry name" value="WH-like_DNA-bd_sf"/>
</dbReference>
<keyword evidence="4" id="KW-0804">Transcription</keyword>
<dbReference type="Gene3D" id="1.10.10.10">
    <property type="entry name" value="Winged helix-like DNA-binding domain superfamily/Winged helix DNA-binding domain"/>
    <property type="match status" value="1"/>
</dbReference>
<accession>A0ABQ6HDR8</accession>
<dbReference type="Proteomes" id="UP001157134">
    <property type="component" value="Unassembled WGS sequence"/>
</dbReference>
<dbReference type="RefSeq" id="WP_284298834.1">
    <property type="nucleotide sequence ID" value="NZ_BSSV01000005.1"/>
</dbReference>
<dbReference type="Pfam" id="PF00126">
    <property type="entry name" value="HTH_1"/>
    <property type="match status" value="1"/>
</dbReference>
<keyword evidence="2" id="KW-0805">Transcription regulation</keyword>
<gene>
    <name evidence="6" type="ORF">tloyanaT_23670</name>
</gene>
<dbReference type="Pfam" id="PF03466">
    <property type="entry name" value="LysR_substrate"/>
    <property type="match status" value="1"/>
</dbReference>
<dbReference type="EMBL" id="BSSV01000005">
    <property type="protein sequence ID" value="GLX86114.1"/>
    <property type="molecule type" value="Genomic_DNA"/>
</dbReference>
<dbReference type="InterPro" id="IPR036390">
    <property type="entry name" value="WH_DNA-bd_sf"/>
</dbReference>
<evidence type="ECO:0000313" key="7">
    <source>
        <dbReference type="Proteomes" id="UP001157134"/>
    </source>
</evidence>
<organism evidence="6 7">
    <name type="scientific">Thalassotalea loyana</name>
    <dbReference type="NCBI Taxonomy" id="280483"/>
    <lineage>
        <taxon>Bacteria</taxon>
        <taxon>Pseudomonadati</taxon>
        <taxon>Pseudomonadota</taxon>
        <taxon>Gammaproteobacteria</taxon>
        <taxon>Alteromonadales</taxon>
        <taxon>Colwelliaceae</taxon>
        <taxon>Thalassotalea</taxon>
    </lineage>
</organism>
<protein>
    <recommendedName>
        <fullName evidence="5">HTH lysR-type domain-containing protein</fullName>
    </recommendedName>
</protein>
<evidence type="ECO:0000313" key="6">
    <source>
        <dbReference type="EMBL" id="GLX86114.1"/>
    </source>
</evidence>
<feature type="domain" description="HTH lysR-type" evidence="5">
    <location>
        <begin position="1"/>
        <end position="58"/>
    </location>
</feature>
<dbReference type="PANTHER" id="PTHR30126:SF40">
    <property type="entry name" value="HTH-TYPE TRANSCRIPTIONAL REGULATOR GLTR"/>
    <property type="match status" value="1"/>
</dbReference>
<evidence type="ECO:0000256" key="2">
    <source>
        <dbReference type="ARBA" id="ARBA00023015"/>
    </source>
</evidence>
<comment type="caution">
    <text evidence="6">The sequence shown here is derived from an EMBL/GenBank/DDBJ whole genome shotgun (WGS) entry which is preliminary data.</text>
</comment>
<evidence type="ECO:0000256" key="4">
    <source>
        <dbReference type="ARBA" id="ARBA00023163"/>
    </source>
</evidence>
<evidence type="ECO:0000256" key="3">
    <source>
        <dbReference type="ARBA" id="ARBA00023125"/>
    </source>
</evidence>
<comment type="similarity">
    <text evidence="1">Belongs to the LysR transcriptional regulatory family.</text>
</comment>
<dbReference type="SUPFAM" id="SSF53850">
    <property type="entry name" value="Periplasmic binding protein-like II"/>
    <property type="match status" value="1"/>
</dbReference>
<dbReference type="Gene3D" id="3.40.190.10">
    <property type="entry name" value="Periplasmic binding protein-like II"/>
    <property type="match status" value="2"/>
</dbReference>
<dbReference type="PROSITE" id="PS50931">
    <property type="entry name" value="HTH_LYSR"/>
    <property type="match status" value="1"/>
</dbReference>
<dbReference type="InterPro" id="IPR000847">
    <property type="entry name" value="LysR_HTH_N"/>
</dbReference>
<proteinExistence type="inferred from homology"/>
<keyword evidence="7" id="KW-1185">Reference proteome</keyword>
<name>A0ABQ6HDR8_9GAMM</name>